<proteinExistence type="inferred from homology"/>
<keyword evidence="8" id="KW-0805">Transcription regulation</keyword>
<evidence type="ECO:0000256" key="4">
    <source>
        <dbReference type="ARBA" id="ARBA00022679"/>
    </source>
</evidence>
<keyword evidence="10" id="KW-0804">Transcription</keyword>
<comment type="similarity">
    <text evidence="13 14">Belongs to the class I-like SAM-binding methyltransferase superfamily. rRNA adenine N(6)-methyltransferase family.</text>
</comment>
<comment type="catalytic activity">
    <reaction evidence="11">
        <text>adenosine in rRNA + S-adenosyl-L-methionine = N(6)-methyladenosine in rRNA + S-adenosyl-L-homocysteine + H(+)</text>
        <dbReference type="Rhea" id="RHEA:58728"/>
        <dbReference type="Rhea" id="RHEA-COMP:15198"/>
        <dbReference type="Rhea" id="RHEA-COMP:15199"/>
        <dbReference type="ChEBI" id="CHEBI:15378"/>
        <dbReference type="ChEBI" id="CHEBI:57856"/>
        <dbReference type="ChEBI" id="CHEBI:59789"/>
        <dbReference type="ChEBI" id="CHEBI:74411"/>
        <dbReference type="ChEBI" id="CHEBI:74449"/>
    </reaction>
</comment>
<evidence type="ECO:0000256" key="11">
    <source>
        <dbReference type="ARBA" id="ARBA00052995"/>
    </source>
</evidence>
<evidence type="ECO:0000256" key="6">
    <source>
        <dbReference type="ARBA" id="ARBA00022884"/>
    </source>
</evidence>
<evidence type="ECO:0000256" key="2">
    <source>
        <dbReference type="ARBA" id="ARBA00022552"/>
    </source>
</evidence>
<name>A0A250Y092_CASCN</name>
<dbReference type="Pfam" id="PF00398">
    <property type="entry name" value="RrnaAD"/>
    <property type="match status" value="1"/>
</dbReference>
<keyword evidence="3 13" id="KW-0489">Methyltransferase</keyword>
<evidence type="ECO:0000256" key="8">
    <source>
        <dbReference type="ARBA" id="ARBA00023015"/>
    </source>
</evidence>
<dbReference type="InterPro" id="IPR001737">
    <property type="entry name" value="KsgA/Erm"/>
</dbReference>
<feature type="binding site" evidence="13">
    <location>
        <position position="150"/>
    </location>
    <ligand>
        <name>S-adenosyl-L-methionine</name>
        <dbReference type="ChEBI" id="CHEBI:59789"/>
    </ligand>
</feature>
<feature type="binding site" evidence="13">
    <location>
        <position position="124"/>
    </location>
    <ligand>
        <name>S-adenosyl-L-methionine</name>
        <dbReference type="ChEBI" id="CHEBI:59789"/>
    </ligand>
</feature>
<dbReference type="Gene3D" id="3.40.50.150">
    <property type="entry name" value="Vaccinia Virus protein VP39"/>
    <property type="match status" value="1"/>
</dbReference>
<protein>
    <recommendedName>
        <fullName evidence="14">rRNA adenine N(6)-methyltransferase</fullName>
        <ecNumber evidence="14">2.1.1.-</ecNumber>
    </recommendedName>
</protein>
<evidence type="ECO:0000256" key="9">
    <source>
        <dbReference type="ARBA" id="ARBA00023128"/>
    </source>
</evidence>
<evidence type="ECO:0000256" key="14">
    <source>
        <dbReference type="RuleBase" id="RU362106"/>
    </source>
</evidence>
<accession>A0A250Y092</accession>
<dbReference type="GO" id="GO:0008988">
    <property type="term" value="F:rRNA (adenine-N6-)-methyltransferase activity"/>
    <property type="evidence" value="ECO:0007669"/>
    <property type="project" value="RHEA"/>
</dbReference>
<evidence type="ECO:0000256" key="7">
    <source>
        <dbReference type="ARBA" id="ARBA00022946"/>
    </source>
</evidence>
<evidence type="ECO:0000256" key="10">
    <source>
        <dbReference type="ARBA" id="ARBA00023163"/>
    </source>
</evidence>
<sequence length="398" mass="46211">MWGPATRLPPRLTLSVLAGAGRFCILRCGGATRKDWPARNRRGFSDSHLQPLPLANFGESRSRAHKYTSDHKRYVTDRKLAETLAQMLRRKLKKHRQLVMECNPGPGILTEALLETGVDVIALESDKTFIPHLKSLGKSLDGKLKVIHCDFFKVDHNHSEPPRSAITVSHRLFQNLEIEAVPWSSGVPFKVIGIFPLKNERKALWKLLYDLYSCTSIYKYGRVELNMFIGEKEYQKLMANPRNPDLYQVLSVLWQVACDIKVLHKEPWSSFDVYNRNGQLGNTKHKELLQRIQQNMYLIQMTPRRNLFTENLTPINYDVFFHMVKHCFGKPNAQLIHHLHALSPVDTKDILTRSRKSEKVKVTDVFPQEFKRLFEKIECSKDYAYRWLYDDIVDDLHG</sequence>
<feature type="domain" description="Ribosomal RNA adenine methylase transferase N-terminal" evidence="15">
    <location>
        <begin position="84"/>
        <end position="277"/>
    </location>
</feature>
<keyword evidence="9" id="KW-0496">Mitochondrion</keyword>
<dbReference type="GO" id="GO:0005759">
    <property type="term" value="C:mitochondrial matrix"/>
    <property type="evidence" value="ECO:0007669"/>
    <property type="project" value="TreeGrafter"/>
</dbReference>
<dbReference type="AlphaFoldDB" id="A0A250Y092"/>
<keyword evidence="4 13" id="KW-0808">Transferase</keyword>
<keyword evidence="2 14" id="KW-0698">rRNA processing</keyword>
<comment type="caution">
    <text evidence="13">Lacks conserved residue(s) required for the propagation of feature annotation.</text>
</comment>
<evidence type="ECO:0000256" key="13">
    <source>
        <dbReference type="PROSITE-ProRule" id="PRU01026"/>
    </source>
</evidence>
<dbReference type="GO" id="GO:0000179">
    <property type="term" value="F:rRNA (adenine-N6,N6-)-dimethyltransferase activity"/>
    <property type="evidence" value="ECO:0007669"/>
    <property type="project" value="UniProtKB-UniRule"/>
</dbReference>
<dbReference type="EMBL" id="GFFV01003006">
    <property type="protein sequence ID" value="JAV36939.1"/>
    <property type="molecule type" value="Transcribed_RNA"/>
</dbReference>
<comment type="subunit">
    <text evidence="12">Homodimer. Component of the mitochondrial transcription initiation complex, composed at least of TFB2M, TFAM and POLRMT. In this complex TFAM recruits POLRMT to the promoter whereas TFB2M induces structural changes in POLRMT to enable promoter opening and trapping of the DNA non-template strand. Interacts with mitochondrial RNA polymerase POLRMT. Interacts with TFAM.</text>
</comment>
<evidence type="ECO:0000256" key="5">
    <source>
        <dbReference type="ARBA" id="ARBA00022691"/>
    </source>
</evidence>
<dbReference type="SUPFAM" id="SSF53335">
    <property type="entry name" value="S-adenosyl-L-methionine-dependent methyltransferases"/>
    <property type="match status" value="1"/>
</dbReference>
<dbReference type="PROSITE" id="PS51689">
    <property type="entry name" value="SAM_RNA_A_N6_MT"/>
    <property type="match status" value="1"/>
</dbReference>
<keyword evidence="6 13" id="KW-0694">RNA-binding</keyword>
<dbReference type="PANTHER" id="PTHR11727">
    <property type="entry name" value="DIMETHYLADENOSINE TRANSFERASE"/>
    <property type="match status" value="1"/>
</dbReference>
<dbReference type="GO" id="GO:0003723">
    <property type="term" value="F:RNA binding"/>
    <property type="evidence" value="ECO:0007669"/>
    <property type="project" value="UniProtKB-UniRule"/>
</dbReference>
<evidence type="ECO:0000259" key="15">
    <source>
        <dbReference type="SMART" id="SM00650"/>
    </source>
</evidence>
<evidence type="ECO:0000256" key="12">
    <source>
        <dbReference type="ARBA" id="ARBA00062295"/>
    </source>
</evidence>
<keyword evidence="7" id="KW-0809">Transit peptide</keyword>
<dbReference type="InterPro" id="IPR029063">
    <property type="entry name" value="SAM-dependent_MTases_sf"/>
</dbReference>
<dbReference type="InterPro" id="IPR020598">
    <property type="entry name" value="rRNA_Ade_methylase_Trfase_N"/>
</dbReference>
<evidence type="ECO:0000313" key="16">
    <source>
        <dbReference type="EMBL" id="JAV36939.1"/>
    </source>
</evidence>
<dbReference type="SMART" id="SM00650">
    <property type="entry name" value="rADc"/>
    <property type="match status" value="1"/>
</dbReference>
<dbReference type="FunFam" id="3.40.50.150:FF:000209">
    <property type="entry name" value="rRNA adenine N(6)-methyltransferase"/>
    <property type="match status" value="1"/>
</dbReference>
<dbReference type="PANTHER" id="PTHR11727:SF13">
    <property type="entry name" value="DIMETHYLADENOSINE TRANSFERASE 2, MITOCHONDRIAL"/>
    <property type="match status" value="1"/>
</dbReference>
<dbReference type="GO" id="GO:0034246">
    <property type="term" value="F:mitochondrial transcription factor activity"/>
    <property type="evidence" value="ECO:0007669"/>
    <property type="project" value="TreeGrafter"/>
</dbReference>
<keyword evidence="5 13" id="KW-0949">S-adenosyl-L-methionine</keyword>
<evidence type="ECO:0000256" key="3">
    <source>
        <dbReference type="ARBA" id="ARBA00022603"/>
    </source>
</evidence>
<feature type="binding site" evidence="13">
    <location>
        <position position="75"/>
    </location>
    <ligand>
        <name>S-adenosyl-L-methionine</name>
        <dbReference type="ChEBI" id="CHEBI:59789"/>
    </ligand>
</feature>
<dbReference type="EC" id="2.1.1.-" evidence="14"/>
<dbReference type="GO" id="GO:0006391">
    <property type="term" value="P:transcription initiation at mitochondrial promoter"/>
    <property type="evidence" value="ECO:0007669"/>
    <property type="project" value="TreeGrafter"/>
</dbReference>
<dbReference type="PIRSF" id="PIRSF027833">
    <property type="entry name" value="MtTFB2"/>
    <property type="match status" value="1"/>
</dbReference>
<evidence type="ECO:0000256" key="1">
    <source>
        <dbReference type="ARBA" id="ARBA00004173"/>
    </source>
</evidence>
<comment type="subcellular location">
    <subcellularLocation>
        <location evidence="1">Mitochondrion</location>
    </subcellularLocation>
</comment>
<gene>
    <name evidence="16" type="primary">TFB2M</name>
</gene>
<reference evidence="16" key="1">
    <citation type="journal article" date="2017" name="G3 (Bethesda)">
        <title>De Novo Genome and Transcriptome Assembly of the Canadian Beaver (Castor canadensis).</title>
        <authorList>
            <person name="Lok S."/>
            <person name="Paton T.A."/>
            <person name="Wang Z."/>
            <person name="Kaur G."/>
            <person name="Walker S."/>
            <person name="Yuen R.K."/>
            <person name="Sung W.W."/>
            <person name="Whitney J."/>
            <person name="Buchanan J.A."/>
            <person name="Trost B."/>
            <person name="Singh N."/>
            <person name="Apresto B."/>
            <person name="Chen N."/>
            <person name="Coole M."/>
            <person name="Dawson T.J."/>
            <person name="Ho K.Y."/>
            <person name="Hu Z."/>
            <person name="Pullenayegum S."/>
            <person name="Samler K."/>
            <person name="Shipstone A."/>
            <person name="Tsoi F."/>
            <person name="Wang T."/>
            <person name="Pereira S.L."/>
            <person name="Rostami P."/>
            <person name="Ryan C.A."/>
            <person name="Tong A.H."/>
            <person name="Ng K."/>
            <person name="Sundaravadanam Y."/>
            <person name="Simpson J.T."/>
            <person name="Lim B.K."/>
            <person name="Engstrom M.D."/>
            <person name="Dutton C.J."/>
            <person name="Kerr K.C."/>
            <person name="Franke M."/>
            <person name="Rapley W."/>
            <person name="Wintle R.F."/>
            <person name="Scherer S.W."/>
        </authorList>
    </citation>
    <scope>NUCLEOTIDE SEQUENCE</scope>
    <source>
        <strain evidence="16">ROM106880</strain>
        <tissue evidence="16">Muscle</tissue>
    </source>
</reference>
<organism evidence="16">
    <name type="scientific">Castor canadensis</name>
    <name type="common">American beaver</name>
    <dbReference type="NCBI Taxonomy" id="51338"/>
    <lineage>
        <taxon>Eukaryota</taxon>
        <taxon>Metazoa</taxon>
        <taxon>Chordata</taxon>
        <taxon>Craniata</taxon>
        <taxon>Vertebrata</taxon>
        <taxon>Euteleostomi</taxon>
        <taxon>Mammalia</taxon>
        <taxon>Eutheria</taxon>
        <taxon>Euarchontoglires</taxon>
        <taxon>Glires</taxon>
        <taxon>Rodentia</taxon>
        <taxon>Castorimorpha</taxon>
        <taxon>Castoridae</taxon>
        <taxon>Castor</taxon>
    </lineage>
</organism>